<gene>
    <name evidence="5" type="primary">bar</name>
    <name evidence="4" type="ORF">AL536_14030</name>
    <name evidence="5" type="ORF">NCTC11327_01552</name>
</gene>
<keyword evidence="2 5" id="KW-0012">Acyltransferase</keyword>
<dbReference type="PANTHER" id="PTHR43072">
    <property type="entry name" value="N-ACETYLTRANSFERASE"/>
    <property type="match status" value="1"/>
</dbReference>
<evidence type="ECO:0000256" key="2">
    <source>
        <dbReference type="ARBA" id="ARBA00023315"/>
    </source>
</evidence>
<evidence type="ECO:0000259" key="3">
    <source>
        <dbReference type="PROSITE" id="PS51186"/>
    </source>
</evidence>
<evidence type="ECO:0000256" key="1">
    <source>
        <dbReference type="ARBA" id="ARBA00022679"/>
    </source>
</evidence>
<dbReference type="SUPFAM" id="SSF55729">
    <property type="entry name" value="Acyl-CoA N-acyltransferases (Nat)"/>
    <property type="match status" value="1"/>
</dbReference>
<feature type="domain" description="N-acetyltransferase" evidence="3">
    <location>
        <begin position="1"/>
        <end position="163"/>
    </location>
</feature>
<dbReference type="PANTHER" id="PTHR43072:SF23">
    <property type="entry name" value="UPF0039 PROTEIN C11D3.02C"/>
    <property type="match status" value="1"/>
</dbReference>
<dbReference type="Gene3D" id="3.40.630.30">
    <property type="match status" value="1"/>
</dbReference>
<evidence type="ECO:0000313" key="6">
    <source>
        <dbReference type="Proteomes" id="UP000057088"/>
    </source>
</evidence>
<reference evidence="6" key="1">
    <citation type="submission" date="2015-12" db="EMBL/GenBank/DDBJ databases">
        <title>FDA dAtabase for Regulatory Grade micrObial Sequences (FDA-ARGOS): Supporting development and validation of Infectious Disease Dx tests.</title>
        <authorList>
            <person name="Hoffmann M."/>
            <person name="Allard M."/>
            <person name="Evans P."/>
            <person name="Brown E."/>
            <person name="Tallon L.J."/>
            <person name="Sadzewicz L."/>
            <person name="Sengamalay N."/>
            <person name="Ott S."/>
            <person name="Godinez A."/>
            <person name="Nagaraj S."/>
            <person name="Vyas G."/>
            <person name="Aluvathingal J."/>
            <person name="Nadendla S."/>
            <person name="Geyer C."/>
            <person name="Sichtig H."/>
        </authorList>
    </citation>
    <scope>NUCLEOTIDE SEQUENCE [LARGE SCALE GENOMIC DNA]</scope>
    <source>
        <strain evidence="6">ATCC 33809</strain>
    </source>
</reference>
<accession>A0AAX2LN97</accession>
<dbReference type="EMBL" id="UHIP01000001">
    <property type="protein sequence ID" value="SUP24789.1"/>
    <property type="molecule type" value="Genomic_DNA"/>
</dbReference>
<evidence type="ECO:0000313" key="4">
    <source>
        <dbReference type="EMBL" id="AMF94578.1"/>
    </source>
</evidence>
<dbReference type="KEGG" id="vfl:AL536_14030"/>
<dbReference type="InterPro" id="IPR016181">
    <property type="entry name" value="Acyl_CoA_acyltransferase"/>
</dbReference>
<organism evidence="5 7">
    <name type="scientific">Vibrio fluvialis</name>
    <dbReference type="NCBI Taxonomy" id="676"/>
    <lineage>
        <taxon>Bacteria</taxon>
        <taxon>Pseudomonadati</taxon>
        <taxon>Pseudomonadota</taxon>
        <taxon>Gammaproteobacteria</taxon>
        <taxon>Vibrionales</taxon>
        <taxon>Vibrionaceae</taxon>
        <taxon>Vibrio</taxon>
    </lineage>
</organism>
<dbReference type="Proteomes" id="UP000254626">
    <property type="component" value="Unassembled WGS sequence"/>
</dbReference>
<dbReference type="RefSeq" id="WP_061056566.1">
    <property type="nucleotide sequence ID" value="NZ_CABLBX010000002.1"/>
</dbReference>
<dbReference type="EC" id="2.3.1.183" evidence="5"/>
<evidence type="ECO:0000313" key="7">
    <source>
        <dbReference type="Proteomes" id="UP000254626"/>
    </source>
</evidence>
<reference evidence="4" key="2">
    <citation type="submission" date="2018-01" db="EMBL/GenBank/DDBJ databases">
        <title>FDA dAtabase for Regulatory Grade micrObial Sequences (FDA-ARGOS): Supporting development and validation of Infectious Disease Dx tests.</title>
        <authorList>
            <person name="Hoffmann M."/>
            <person name="Allard M."/>
            <person name="Evans P."/>
            <person name="Brown E."/>
            <person name="Tallon L."/>
            <person name="Sadzewicz L."/>
            <person name="Sengamalay N."/>
            <person name="Ott S."/>
            <person name="Godinez A."/>
            <person name="Nagaraj S."/>
            <person name="Vyas G."/>
            <person name="Aluvathingal J."/>
            <person name="Nadendla S."/>
            <person name="Geyer C."/>
            <person name="Sichtig H."/>
        </authorList>
    </citation>
    <scope>NUCLEOTIDE SEQUENCE</scope>
    <source>
        <strain evidence="4">ATCC 33809</strain>
    </source>
</reference>
<dbReference type="Proteomes" id="UP000057088">
    <property type="component" value="Chromosome 2"/>
</dbReference>
<dbReference type="EMBL" id="CP014035">
    <property type="protein sequence ID" value="AMF94578.1"/>
    <property type="molecule type" value="Genomic_DNA"/>
</dbReference>
<reference evidence="5 7" key="3">
    <citation type="submission" date="2018-06" db="EMBL/GenBank/DDBJ databases">
        <authorList>
            <consortium name="Pathogen Informatics"/>
            <person name="Doyle S."/>
        </authorList>
    </citation>
    <scope>NUCLEOTIDE SEQUENCE [LARGE SCALE GENOMIC DNA]</scope>
    <source>
        <strain evidence="5 7">NCTC11327</strain>
    </source>
</reference>
<dbReference type="InterPro" id="IPR000182">
    <property type="entry name" value="GNAT_dom"/>
</dbReference>
<keyword evidence="1 5" id="KW-0808">Transferase</keyword>
<dbReference type="PROSITE" id="PS51186">
    <property type="entry name" value="GNAT"/>
    <property type="match status" value="1"/>
</dbReference>
<evidence type="ECO:0000313" key="5">
    <source>
        <dbReference type="EMBL" id="SUP24789.1"/>
    </source>
</evidence>
<sequence>MEIRDIQDVDIVTITEIYNRYIEQTTITFEEVPISVSEMGERVNKIRAAGLPWLVVAHEGTVVGYAYAGQWNARSAYRFTVEPSIYLSPHAKGQGWGRAIYQMLLSKLKDLGIRNVLGVIALPNEASIGLHESLGFRKVGEFSQVGYKFERWLSVGYWQLEIPLQ</sequence>
<dbReference type="Pfam" id="PF13420">
    <property type="entry name" value="Acetyltransf_4"/>
    <property type="match status" value="1"/>
</dbReference>
<dbReference type="AlphaFoldDB" id="A0AAX2LN97"/>
<proteinExistence type="predicted"/>
<dbReference type="CDD" id="cd04301">
    <property type="entry name" value="NAT_SF"/>
    <property type="match status" value="1"/>
</dbReference>
<protein>
    <submittedName>
        <fullName evidence="4 5">N-acetyltransferase</fullName>
        <ecNumber evidence="5">2.3.1.183</ecNumber>
    </submittedName>
</protein>
<keyword evidence="6" id="KW-1185">Reference proteome</keyword>
<dbReference type="GO" id="GO:0102971">
    <property type="term" value="F:phosphinothricin N-acetyltransferase activity"/>
    <property type="evidence" value="ECO:0007669"/>
    <property type="project" value="UniProtKB-EC"/>
</dbReference>
<dbReference type="GeneID" id="29385073"/>
<name>A0AAX2LN97_VIBFL</name>